<organism evidence="2 3">
    <name type="scientific">Crocosphaera watsonii WH 8501</name>
    <dbReference type="NCBI Taxonomy" id="165597"/>
    <lineage>
        <taxon>Bacteria</taxon>
        <taxon>Bacillati</taxon>
        <taxon>Cyanobacteriota</taxon>
        <taxon>Cyanophyceae</taxon>
        <taxon>Oscillatoriophycideae</taxon>
        <taxon>Chroococcales</taxon>
        <taxon>Aphanothecaceae</taxon>
        <taxon>Crocosphaera</taxon>
    </lineage>
</organism>
<dbReference type="KEGG" id="cwa:CwatDRAFT_3780"/>
<dbReference type="Proteomes" id="UP000003922">
    <property type="component" value="Unassembled WGS sequence"/>
</dbReference>
<gene>
    <name evidence="2" type="ORF">CwatDRAFT_3780</name>
</gene>
<dbReference type="PROSITE" id="PS50965">
    <property type="entry name" value="NERD"/>
    <property type="match status" value="1"/>
</dbReference>
<name>Q4C3Q9_CROWT</name>
<dbReference type="InterPro" id="IPR011528">
    <property type="entry name" value="NERD"/>
</dbReference>
<comment type="caution">
    <text evidence="2">The sequence shown here is derived from an EMBL/GenBank/DDBJ whole genome shotgun (WGS) entry which is preliminary data.</text>
</comment>
<dbReference type="EMBL" id="AADV02000015">
    <property type="protein sequence ID" value="EAM50785.1"/>
    <property type="molecule type" value="Genomic_DNA"/>
</dbReference>
<accession>Q4C3Q9</accession>
<evidence type="ECO:0000259" key="1">
    <source>
        <dbReference type="PROSITE" id="PS50965"/>
    </source>
</evidence>
<proteinExistence type="predicted"/>
<feature type="domain" description="NERD" evidence="1">
    <location>
        <begin position="90"/>
        <end position="205"/>
    </location>
</feature>
<reference evidence="2" key="3">
    <citation type="submission" date="2016-12" db="EMBL/GenBank/DDBJ databases">
        <title>Annotation of the draft genome assembly of Crocosphaera watsonii WH 8501.</title>
        <authorList>
            <consortium name="US DOE Joint Genome Institute (JGI-ORNL)"/>
            <person name="Larimer F."/>
            <person name="Land M."/>
        </authorList>
    </citation>
    <scope>NUCLEOTIDE SEQUENCE</scope>
    <source>
        <strain evidence="2">WH 8501</strain>
    </source>
</reference>
<evidence type="ECO:0000313" key="2">
    <source>
        <dbReference type="EMBL" id="EAM50785.1"/>
    </source>
</evidence>
<sequence>MAIALFNSNVGIISKITMTNFEPMWFSDSYSQKIMKILKQSPLLKEHFDRQIDRKVTAKRQGVNESLGGGVLGAFGAGLFQFEQMKNQVKGTIGENLVSMLAISLPENWFMLKNALIPTTKGKLTEIDLLLIREPGVFFIEVKTWKGSWTAYRDNWKRRERNKWIPIENSPTQQSVYHKKMFQQWLNHSLSGFNSDLVMAPVVFPVAKWLKVRECSVPVCRCLAELRQLLTHKENKLNLQQIQQIATLIVELKIPFSPIPKKPSKKPAPILHQRN</sequence>
<reference evidence="2" key="1">
    <citation type="submission" date="2004-02" db="EMBL/GenBank/DDBJ databases">
        <authorList>
            <consortium name="DOE Joint Genome Institute"/>
        </authorList>
    </citation>
    <scope>NUCLEOTIDE SEQUENCE [LARGE SCALE GENOMIC DNA]</scope>
    <source>
        <strain evidence="2">WH 8501</strain>
    </source>
</reference>
<keyword evidence="3" id="KW-1185">Reference proteome</keyword>
<protein>
    <recommendedName>
        <fullName evidence="1">NERD domain-containing protein</fullName>
    </recommendedName>
</protein>
<reference evidence="2" key="2">
    <citation type="submission" date="2005-06" db="EMBL/GenBank/DDBJ databases">
        <title>Sequencing of the draft genome and assembly of Crocosphaera watsonii WH 8501.</title>
        <authorList>
            <consortium name="US DOE Joint Genome Institute (JGI-PGF)"/>
            <person name="Copeland A."/>
            <person name="Lucas S."/>
            <person name="Lapidus A."/>
            <person name="Barry K."/>
            <person name="Detter C."/>
            <person name="Glavina T."/>
            <person name="Hammon N."/>
            <person name="Israni S."/>
            <person name="Pitluck S."/>
            <person name="Richardson P."/>
        </authorList>
    </citation>
    <scope>NUCLEOTIDE SEQUENCE [LARGE SCALE GENOMIC DNA]</scope>
    <source>
        <strain evidence="2">WH 8501</strain>
    </source>
</reference>
<dbReference type="AlphaFoldDB" id="Q4C3Q9"/>
<evidence type="ECO:0000313" key="3">
    <source>
        <dbReference type="Proteomes" id="UP000003922"/>
    </source>
</evidence>
<dbReference type="Pfam" id="PF08378">
    <property type="entry name" value="NERD"/>
    <property type="match status" value="1"/>
</dbReference>